<dbReference type="GO" id="GO:0046872">
    <property type="term" value="F:metal ion binding"/>
    <property type="evidence" value="ECO:0007669"/>
    <property type="project" value="InterPro"/>
</dbReference>
<feature type="region of interest" description="Disordered" evidence="2">
    <location>
        <begin position="1"/>
        <end position="22"/>
    </location>
</feature>
<evidence type="ECO:0000259" key="3">
    <source>
        <dbReference type="PROSITE" id="PS51043"/>
    </source>
</evidence>
<dbReference type="GO" id="GO:0004620">
    <property type="term" value="F:phospholipase activity"/>
    <property type="evidence" value="ECO:0007669"/>
    <property type="project" value="TreeGrafter"/>
</dbReference>
<proteinExistence type="inferred from homology"/>
<feature type="domain" description="DDHD" evidence="3">
    <location>
        <begin position="1528"/>
        <end position="1738"/>
    </location>
</feature>
<dbReference type="PANTHER" id="PTHR23509">
    <property type="entry name" value="PA-PL1 PHOSPHOLIPASE FAMILY"/>
    <property type="match status" value="1"/>
</dbReference>
<protein>
    <submittedName>
        <fullName evidence="4">DDHD domain-containing protein</fullName>
    </submittedName>
</protein>
<accession>A0A182RYF9</accession>
<dbReference type="SMART" id="SM01127">
    <property type="entry name" value="DDHD"/>
    <property type="match status" value="1"/>
</dbReference>
<dbReference type="InterPro" id="IPR057826">
    <property type="entry name" value="WWE_C20G8.02"/>
</dbReference>
<dbReference type="EnsemblMetazoa" id="AFUN011332-RA">
    <property type="protein sequence ID" value="AFUN011332-PA"/>
    <property type="gene ID" value="AFUN011332"/>
</dbReference>
<feature type="region of interest" description="Disordered" evidence="2">
    <location>
        <begin position="997"/>
        <end position="1029"/>
    </location>
</feature>
<feature type="compositionally biased region" description="Low complexity" evidence="2">
    <location>
        <begin position="178"/>
        <end position="190"/>
    </location>
</feature>
<evidence type="ECO:0000256" key="1">
    <source>
        <dbReference type="ARBA" id="ARBA00038464"/>
    </source>
</evidence>
<feature type="compositionally biased region" description="Low complexity" evidence="2">
    <location>
        <begin position="643"/>
        <end position="655"/>
    </location>
</feature>
<evidence type="ECO:0000256" key="2">
    <source>
        <dbReference type="SAM" id="MobiDB-lite"/>
    </source>
</evidence>
<dbReference type="Pfam" id="PF23464">
    <property type="entry name" value="WWE_3"/>
    <property type="match status" value="1"/>
</dbReference>
<dbReference type="Pfam" id="PF23463">
    <property type="entry name" value="WWE_2"/>
    <property type="match status" value="1"/>
</dbReference>
<dbReference type="STRING" id="62324.A0A182RYF9"/>
<dbReference type="VEuPathDB" id="VectorBase:AFUN2_009629"/>
<feature type="region of interest" description="Disordered" evidence="2">
    <location>
        <begin position="801"/>
        <end position="829"/>
    </location>
</feature>
<feature type="compositionally biased region" description="Polar residues" evidence="2">
    <location>
        <begin position="999"/>
        <end position="1016"/>
    </location>
</feature>
<dbReference type="GO" id="GO:0030134">
    <property type="term" value="C:COPII-coated ER to Golgi transport vesicle"/>
    <property type="evidence" value="ECO:0007669"/>
    <property type="project" value="TreeGrafter"/>
</dbReference>
<dbReference type="PROSITE" id="PS51043">
    <property type="entry name" value="DDHD"/>
    <property type="match status" value="1"/>
</dbReference>
<dbReference type="VEuPathDB" id="VectorBase:AFUN011332"/>
<dbReference type="PANTHER" id="PTHR23509:SF10">
    <property type="entry name" value="LD21067P"/>
    <property type="match status" value="1"/>
</dbReference>
<comment type="similarity">
    <text evidence="1">Belongs to the PA-PLA1 family.</text>
</comment>
<reference evidence="4" key="1">
    <citation type="submission" date="2020-05" db="UniProtKB">
        <authorList>
            <consortium name="EnsemblMetazoa"/>
        </authorList>
    </citation>
    <scope>IDENTIFICATION</scope>
    <source>
        <strain evidence="4">FUMOZ</strain>
    </source>
</reference>
<feature type="compositionally biased region" description="Low complexity" evidence="2">
    <location>
        <begin position="1017"/>
        <end position="1029"/>
    </location>
</feature>
<dbReference type="InterPro" id="IPR057825">
    <property type="entry name" value="WWE_SEC23-DDH2"/>
</dbReference>
<feature type="region of interest" description="Disordered" evidence="2">
    <location>
        <begin position="54"/>
        <end position="85"/>
    </location>
</feature>
<dbReference type="Pfam" id="PF02862">
    <property type="entry name" value="DDHD"/>
    <property type="match status" value="1"/>
</dbReference>
<feature type="region of interest" description="Disordered" evidence="2">
    <location>
        <begin position="228"/>
        <end position="289"/>
    </location>
</feature>
<sequence length="1795" mass="192662">MASNIPPGGKSDTSRKPPVIKNPLLSSQVTGLTLDDFAPVAVLLPAAPLPPIVKEPTESTVPTKPAIFSSQQTVTGTIPELPQDTDSFSEIDLTATNEPQTFSQPPTIDYNPLQDLEDTDARAGAGQFGDNGEPSATSYLQQTSALTAQFAAQLPNVASTVFSTFSRVIKGNSPAPPSSLSASSYANDPSVYGSQPEYQSTPNPYELPAASASLVPLINSSACDPPSYHPPSVVAPDDYQHSGPQSSAELLPSPPPPPPTFYNPEQVSSATTALPPPTAPGLSNTYRLGGSKKKTYAHIPGLSTTTHTAGPSIPTALQPPTVPPVTLPPVQPPLAVSTDISGSFFSESVNLTEANHPAEEPPQSKPSLFSYLPNSILEKLPKPGFGSEKKEEPLTFTGGISSGSVVGVFGDASAAPVRIPAALTPAASVAPPPLNSATQGTASAFFTPPPVVEFTPTPVVPPAQAGSFFSTPAPEVGIEASQDSIVPQLATLAQTAPPPVFFSPAQIPTVRNAQVGPAASKTNPYSSTRLTGGAGRYKNPLAPIVPPAAGSVFLPNQPPPLAAGQSGKVPSVEPVPVVPTFTPPNIFTPQSVPSAQLPVAPVSTVTSTTPVPVASEEQPTFGWVSNLQENIVQPAPAPASTYQGIQSVNQQTQQQSDPAYQEIASNQQSENYGSTVTANLKPPLPVSIFNPYASEHEQQIDQADGTFNDQQPIASTATSSYKPENIPLAATTAPIPAFTPFPAPSAPAESVQKQLDTYDIGTSAIEPAGSITSPSESTQIFSTPFLGTAPPQSIANATKPIVDSRSKSSENVLSPPPRPNSNLSEPAAIFPGSVPPADIFLPAFSGPGSNVLRGKHNQEEGNLGSIPAQDTNGNNLSNFFATNTAVPNSGSSGKLFEEPRSNANLIFPTQAQHQQTKPTVFPTPEPTPAINPVDFFNSNTIVSEETVVGDNSVTTGQTISSVPLFNFFGRTADPPVVAPVAVIAPVEKAPVPQVLLESTDGNPQKTVKQAKSATDQAASASSVSNVSSFSNLNDRFEEEGEQEAARIENASNEPIFSSDNLFDFKSSAYQDGGLYSRDTGRTYDTYDGNSSMAAMATTSVGAQDATTTNTGTSIAESSTTNIAYRPTYNHWFYRREVEGKSVWSPFTMADSMALEDGLTILLARGETEAENDSNPPVIVHTDGGRYDVSIKERSRTPVYWKGPANEVRRCSWFYKTVDSRFVPYEEEVADLLEREYKEAATSGEWHRRVTIPNGETVVFHGPSVIVHFLQTQNPDTWGGGSSPVPATTNRPRVVKRGIDEFNIDDDEPEKIDHLLFMVHGIGEACDLRFRRVEEVVDEFRSISAQLVQSHYRSSFDRGDVGRVEILPISWHDDLHSEESGVDEKLKSITLPSIPKLRHFTNDTLLDVLFYTSPMFCQSIIDAVGKSLNRLYALFCQRNPSFNGRVSLAGHSLGSLILFDLLCHQKRAEQKQPSEPENSENPDDDSVSPLASHHAVVKHRPLVRKCSQQINYEVGPAGTGQPYIAYPQLMFQPKMFFALGSPIGMFVTIRGIDALGLDFKLPTCDGFFNIFHPYDPVAYRIEALVNPELSTLAPVLIPHHKGRKRMHLELKETVLRVGNDLRQRVTDVFRNTLDTVYALTAMGSRPDSKAIEKEVDKVLQDQLKFETTGSTSNLSGMSDVDSGETTLPLGKLNQSRRVDYVLQEAPFEFINEYLFALTSHVCYWDSEDTMLFLMKEIYSSLGVQTDHQVPQQTMTIERPLAATSPVVPASNCSLNSNYNLFPHDLQSAREGPDNRL</sequence>
<feature type="compositionally biased region" description="Polar residues" evidence="2">
    <location>
        <begin position="58"/>
        <end position="76"/>
    </location>
</feature>
<feature type="compositionally biased region" description="Pro residues" evidence="2">
    <location>
        <begin position="252"/>
        <end position="261"/>
    </location>
</feature>
<dbReference type="InterPro" id="IPR058055">
    <property type="entry name" value="PA-PLA1"/>
</dbReference>
<feature type="compositionally biased region" description="Polar residues" evidence="2">
    <location>
        <begin position="192"/>
        <end position="203"/>
    </location>
</feature>
<dbReference type="InterPro" id="IPR004177">
    <property type="entry name" value="DDHD_dom"/>
</dbReference>
<name>A0A182RYF9_ANOFN</name>
<organism evidence="4">
    <name type="scientific">Anopheles funestus</name>
    <name type="common">African malaria mosquito</name>
    <dbReference type="NCBI Taxonomy" id="62324"/>
    <lineage>
        <taxon>Eukaryota</taxon>
        <taxon>Metazoa</taxon>
        <taxon>Ecdysozoa</taxon>
        <taxon>Arthropoda</taxon>
        <taxon>Hexapoda</taxon>
        <taxon>Insecta</taxon>
        <taxon>Pterygota</taxon>
        <taxon>Neoptera</taxon>
        <taxon>Endopterygota</taxon>
        <taxon>Diptera</taxon>
        <taxon>Nematocera</taxon>
        <taxon>Culicoidea</taxon>
        <taxon>Culicidae</taxon>
        <taxon>Anophelinae</taxon>
        <taxon>Anopheles</taxon>
    </lineage>
</organism>
<feature type="compositionally biased region" description="Acidic residues" evidence="2">
    <location>
        <begin position="1476"/>
        <end position="1485"/>
    </location>
</feature>
<feature type="region of interest" description="Disordered" evidence="2">
    <location>
        <begin position="1468"/>
        <end position="1489"/>
    </location>
</feature>
<feature type="region of interest" description="Disordered" evidence="2">
    <location>
        <begin position="172"/>
        <end position="205"/>
    </location>
</feature>
<evidence type="ECO:0000313" key="4">
    <source>
        <dbReference type="EnsemblMetazoa" id="AFUN011332-PA"/>
    </source>
</evidence>
<feature type="region of interest" description="Disordered" evidence="2">
    <location>
        <begin position="637"/>
        <end position="658"/>
    </location>
</feature>